<proteinExistence type="predicted"/>
<dbReference type="Pfam" id="PF00856">
    <property type="entry name" value="SET"/>
    <property type="match status" value="1"/>
</dbReference>
<dbReference type="Gene3D" id="2.170.270.10">
    <property type="entry name" value="SET domain"/>
    <property type="match status" value="1"/>
</dbReference>
<protein>
    <submittedName>
        <fullName evidence="3">SET domain-containing protein</fullName>
    </submittedName>
</protein>
<reference evidence="3" key="2">
    <citation type="submission" date="2022-06" db="UniProtKB">
        <authorList>
            <consortium name="EnsemblMetazoa"/>
        </authorList>
    </citation>
    <scope>IDENTIFICATION</scope>
    <source>
        <strain evidence="3">DF5081</strain>
    </source>
</reference>
<sequence>MKRRRSSAKSKTTRSRSSSPEENLSVLYRDVVKENRNMNPLKLDSTTSTAQINWLRLEIEDRKQFLQDKVVQVYDHNERRMMHQEEERLKFKIQEDVELNGFWDPQKFEDQKRYQRRYWALAKRIHWKFGKRDRATDFDDDPVPEEFDDHNGKLRHSAPEMRIRISENITLNSDYKIPVYSDIAGEFPEDFKIPDSLLFDYIDRNVLDQATEKTLAQAVKLANKPRNTIKCNCTSKMPMTPCYLNPECRCYEVNLAFQKLQQVLTFKEAEFVSLRICIRAPKCVFLQQTFDPIMFENGLDTFFDNVGFACSELCACKGKCTNNVFHRIDKNLYPFEIFRKNQKLGFEIRSPVFIPAGTPLLEFTGAIVEDSRLSDDVKDYSMQLTSAIDDENLTEVLLNLQAWTNDFKEIIKKLSHRKFHVDCKHQGNLGRVLCHSCSPNVEVVRIFQKSVTPAHIRLLLVTLIDVYPGTSLTIDYGPSYFLGNCQCGTFACRSGPNYKKFEKMSYTTIFRCYALIAKHDEDDYLMDRKIIKELYADEPIAECRFDCINP</sequence>
<feature type="compositionally biased region" description="Basic residues" evidence="1">
    <location>
        <begin position="1"/>
        <end position="14"/>
    </location>
</feature>
<name>A0A8R1DWL8_CAEJA</name>
<dbReference type="GO" id="GO:0140942">
    <property type="term" value="F:histone H3K9 dimethyltransferase activity"/>
    <property type="evidence" value="ECO:0007669"/>
    <property type="project" value="EnsemblMetazoa"/>
</dbReference>
<dbReference type="Proteomes" id="UP000005237">
    <property type="component" value="Unassembled WGS sequence"/>
</dbReference>
<reference evidence="4" key="1">
    <citation type="submission" date="2010-08" db="EMBL/GenBank/DDBJ databases">
        <authorList>
            <consortium name="Caenorhabditis japonica Sequencing Consortium"/>
            <person name="Wilson R.K."/>
        </authorList>
    </citation>
    <scope>NUCLEOTIDE SEQUENCE [LARGE SCALE GENOMIC DNA]</scope>
    <source>
        <strain evidence="4">DF5081</strain>
    </source>
</reference>
<keyword evidence="4" id="KW-1185">Reference proteome</keyword>
<dbReference type="PANTHER" id="PTHR47250">
    <property type="entry name" value="HISTONE-LYSINE N-METHYLTRANSFERASE SET-6"/>
    <property type="match status" value="1"/>
</dbReference>
<dbReference type="PROSITE" id="PS50280">
    <property type="entry name" value="SET"/>
    <property type="match status" value="1"/>
</dbReference>
<evidence type="ECO:0000259" key="2">
    <source>
        <dbReference type="PROSITE" id="PS50280"/>
    </source>
</evidence>
<organism evidence="3 4">
    <name type="scientific">Caenorhabditis japonica</name>
    <dbReference type="NCBI Taxonomy" id="281687"/>
    <lineage>
        <taxon>Eukaryota</taxon>
        <taxon>Metazoa</taxon>
        <taxon>Ecdysozoa</taxon>
        <taxon>Nematoda</taxon>
        <taxon>Chromadorea</taxon>
        <taxon>Rhabditida</taxon>
        <taxon>Rhabditina</taxon>
        <taxon>Rhabditomorpha</taxon>
        <taxon>Rhabditoidea</taxon>
        <taxon>Rhabditidae</taxon>
        <taxon>Peloderinae</taxon>
        <taxon>Caenorhabditis</taxon>
    </lineage>
</organism>
<dbReference type="SUPFAM" id="SSF82199">
    <property type="entry name" value="SET domain"/>
    <property type="match status" value="1"/>
</dbReference>
<dbReference type="PANTHER" id="PTHR47250:SF3">
    <property type="entry name" value="HISTONE-LYSINE N-METHYLTRANSFERASE SET-6"/>
    <property type="match status" value="1"/>
</dbReference>
<dbReference type="InterPro" id="IPR046341">
    <property type="entry name" value="SET_dom_sf"/>
</dbReference>
<evidence type="ECO:0000313" key="3">
    <source>
        <dbReference type="EnsemblMetazoa" id="CJA13558.1"/>
    </source>
</evidence>
<accession>A0A8R1DWL8</accession>
<dbReference type="EnsemblMetazoa" id="CJA13558.1">
    <property type="protein sequence ID" value="CJA13558.1"/>
    <property type="gene ID" value="WBGene00132762"/>
</dbReference>
<dbReference type="GO" id="GO:0000785">
    <property type="term" value="C:chromatin"/>
    <property type="evidence" value="ECO:0007669"/>
    <property type="project" value="EnsemblMetazoa"/>
</dbReference>
<feature type="domain" description="SET" evidence="2">
    <location>
        <begin position="333"/>
        <end position="477"/>
    </location>
</feature>
<dbReference type="InterPro" id="IPR001214">
    <property type="entry name" value="SET_dom"/>
</dbReference>
<dbReference type="GO" id="GO:0140949">
    <property type="term" value="F:histone H3K9 trimethyltransferase activity"/>
    <property type="evidence" value="ECO:0007669"/>
    <property type="project" value="EnsemblMetazoa"/>
</dbReference>
<dbReference type="InterPro" id="IPR053105">
    <property type="entry name" value="Class_V-like_SAM-MTase"/>
</dbReference>
<feature type="region of interest" description="Disordered" evidence="1">
    <location>
        <begin position="1"/>
        <end position="22"/>
    </location>
</feature>
<evidence type="ECO:0000256" key="1">
    <source>
        <dbReference type="SAM" id="MobiDB-lite"/>
    </source>
</evidence>
<evidence type="ECO:0000313" key="4">
    <source>
        <dbReference type="Proteomes" id="UP000005237"/>
    </source>
</evidence>
<dbReference type="AlphaFoldDB" id="A0A8R1DWL8"/>
<dbReference type="GO" id="GO:0040029">
    <property type="term" value="P:epigenetic regulation of gene expression"/>
    <property type="evidence" value="ECO:0007669"/>
    <property type="project" value="EnsemblMetazoa"/>
</dbReference>
<dbReference type="SMART" id="SM00317">
    <property type="entry name" value="SET"/>
    <property type="match status" value="1"/>
</dbReference>